<reference evidence="4" key="1">
    <citation type="submission" date="2017-11" db="EMBL/GenBank/DDBJ databases">
        <authorList>
            <person name="Kuznetsova I."/>
            <person name="Sazanova A."/>
            <person name="Chirak E."/>
            <person name="Safronova V."/>
            <person name="Willems A."/>
        </authorList>
    </citation>
    <scope>NUCLEOTIDE SEQUENCE [LARGE SCALE GENOMIC DNA]</scope>
    <source>
        <strain evidence="4">STM 196</strain>
    </source>
</reference>
<dbReference type="EMBL" id="PGGO01000008">
    <property type="protein sequence ID" value="PSH68639.1"/>
    <property type="molecule type" value="Genomic_DNA"/>
</dbReference>
<evidence type="ECO:0000256" key="1">
    <source>
        <dbReference type="SAM" id="MobiDB-lite"/>
    </source>
</evidence>
<feature type="compositionally biased region" description="Basic and acidic residues" evidence="1">
    <location>
        <begin position="68"/>
        <end position="83"/>
    </location>
</feature>
<evidence type="ECO:0000313" key="4">
    <source>
        <dbReference type="Proteomes" id="UP000241444"/>
    </source>
</evidence>
<protein>
    <submittedName>
        <fullName evidence="3">Uncharacterized protein</fullName>
    </submittedName>
</protein>
<sequence>MLQTVQDLFTLIATGSGIYIAVAGLNAWRRETTGKRDIELCQNVIERFYEAEHKMNVLRSPMSYSQEGESRAKAENESEEEKNRRDTLFVPLARLNQQSEFWSDFFSYKFRMRALFGADAVAAFDKADEAHRSFRAAAIVRYQSLFHNPAGLGSESRMNFEKTIWGSSGKTDEIAEQMRSAIRDMEAICVPIVRSTRPSIRNWWKALSRRDR</sequence>
<dbReference type="RefSeq" id="WP_106711493.1">
    <property type="nucleotide sequence ID" value="NZ_PGGO01000008.1"/>
</dbReference>
<name>A0A2P7BQC4_9HYPH</name>
<organism evidence="3 4">
    <name type="scientific">Phyllobacterium brassicacearum</name>
    <dbReference type="NCBI Taxonomy" id="314235"/>
    <lineage>
        <taxon>Bacteria</taxon>
        <taxon>Pseudomonadati</taxon>
        <taxon>Pseudomonadota</taxon>
        <taxon>Alphaproteobacteria</taxon>
        <taxon>Hyphomicrobiales</taxon>
        <taxon>Phyllobacteriaceae</taxon>
        <taxon>Phyllobacterium</taxon>
    </lineage>
</organism>
<dbReference type="Proteomes" id="UP000241444">
    <property type="component" value="Unassembled WGS sequence"/>
</dbReference>
<evidence type="ECO:0000313" key="3">
    <source>
        <dbReference type="EMBL" id="PSH68639.1"/>
    </source>
</evidence>
<keyword evidence="2" id="KW-1133">Transmembrane helix</keyword>
<accession>A0A2P7BQC4</accession>
<proteinExistence type="predicted"/>
<keyword evidence="4" id="KW-1185">Reference proteome</keyword>
<dbReference type="OrthoDB" id="1425477at2"/>
<keyword evidence="2" id="KW-0812">Transmembrane</keyword>
<feature type="region of interest" description="Disordered" evidence="1">
    <location>
        <begin position="60"/>
        <end position="83"/>
    </location>
</feature>
<keyword evidence="2" id="KW-0472">Membrane</keyword>
<evidence type="ECO:0000256" key="2">
    <source>
        <dbReference type="SAM" id="Phobius"/>
    </source>
</evidence>
<dbReference type="AlphaFoldDB" id="A0A2P7BQC4"/>
<gene>
    <name evidence="3" type="ORF">CU102_12845</name>
</gene>
<comment type="caution">
    <text evidence="3">The sequence shown here is derived from an EMBL/GenBank/DDBJ whole genome shotgun (WGS) entry which is preliminary data.</text>
</comment>
<feature type="transmembrane region" description="Helical" evidence="2">
    <location>
        <begin position="6"/>
        <end position="28"/>
    </location>
</feature>